<feature type="compositionally biased region" description="Basic residues" evidence="1">
    <location>
        <begin position="54"/>
        <end position="75"/>
    </location>
</feature>
<proteinExistence type="predicted"/>
<name>A0A1D6N9N1_MAIZE</name>
<dbReference type="AlphaFoldDB" id="A0A1D6N9N1"/>
<organism evidence="2">
    <name type="scientific">Zea mays</name>
    <name type="common">Maize</name>
    <dbReference type="NCBI Taxonomy" id="4577"/>
    <lineage>
        <taxon>Eukaryota</taxon>
        <taxon>Viridiplantae</taxon>
        <taxon>Streptophyta</taxon>
        <taxon>Embryophyta</taxon>
        <taxon>Tracheophyta</taxon>
        <taxon>Spermatophyta</taxon>
        <taxon>Magnoliopsida</taxon>
        <taxon>Liliopsida</taxon>
        <taxon>Poales</taxon>
        <taxon>Poaceae</taxon>
        <taxon>PACMAD clade</taxon>
        <taxon>Panicoideae</taxon>
        <taxon>Andropogonodae</taxon>
        <taxon>Andropogoneae</taxon>
        <taxon>Tripsacinae</taxon>
        <taxon>Zea</taxon>
    </lineage>
</organism>
<feature type="compositionally biased region" description="Low complexity" evidence="1">
    <location>
        <begin position="21"/>
        <end position="38"/>
    </location>
</feature>
<reference evidence="2" key="1">
    <citation type="submission" date="2015-12" db="EMBL/GenBank/DDBJ databases">
        <title>Update maize B73 reference genome by single molecule sequencing technologies.</title>
        <authorList>
            <consortium name="Maize Genome Sequencing Project"/>
            <person name="Ware D."/>
        </authorList>
    </citation>
    <scope>NUCLEOTIDE SEQUENCE [LARGE SCALE GENOMIC DNA]</scope>
    <source>
        <tissue evidence="2">Seedling</tissue>
    </source>
</reference>
<evidence type="ECO:0000256" key="1">
    <source>
        <dbReference type="SAM" id="MobiDB-lite"/>
    </source>
</evidence>
<dbReference type="EMBL" id="CM007649">
    <property type="protein sequence ID" value="ONM37250.1"/>
    <property type="molecule type" value="Genomic_DNA"/>
</dbReference>
<protein>
    <submittedName>
        <fullName evidence="2">Methylesterase 3</fullName>
    </submittedName>
</protein>
<accession>A0A1D6N9N1</accession>
<sequence length="132" mass="14129">MLPRRPRAAASTLCSSTARAWAAGPGTRRRPAAAAGGAHVPGLHQAAAGPPRVAARRGPRRACRPQPRRRERRAGRRDVPGQGLRRGVPLRLHAGLHGAAVARAGKGEAITQQSARFERFRSWCVTVHVSFS</sequence>
<evidence type="ECO:0000313" key="2">
    <source>
        <dbReference type="EMBL" id="ONM37250.1"/>
    </source>
</evidence>
<feature type="region of interest" description="Disordered" evidence="1">
    <location>
        <begin position="21"/>
        <end position="89"/>
    </location>
</feature>
<gene>
    <name evidence="2" type="ORF">ZEAMMB73_Zm00001d043235</name>
</gene>